<gene>
    <name evidence="5" type="ORF">B0H50_11239</name>
</gene>
<dbReference type="Pfam" id="PF02563">
    <property type="entry name" value="Poly_export"/>
    <property type="match status" value="1"/>
</dbReference>
<keyword evidence="6" id="KW-1185">Reference proteome</keyword>
<accession>A0ABX5LR61</accession>
<dbReference type="EMBL" id="QGHD01000012">
    <property type="protein sequence ID" value="PWL00168.1"/>
    <property type="molecule type" value="Genomic_DNA"/>
</dbReference>
<proteinExistence type="predicted"/>
<dbReference type="InterPro" id="IPR049712">
    <property type="entry name" value="Poly_export"/>
</dbReference>
<dbReference type="PANTHER" id="PTHR33619">
    <property type="entry name" value="POLYSACCHARIDE EXPORT PROTEIN GFCE-RELATED"/>
    <property type="match status" value="1"/>
</dbReference>
<evidence type="ECO:0000313" key="6">
    <source>
        <dbReference type="Proteomes" id="UP000245523"/>
    </source>
</evidence>
<keyword evidence="2" id="KW-1133">Transmembrane helix</keyword>
<feature type="signal peptide" evidence="3">
    <location>
        <begin position="1"/>
        <end position="20"/>
    </location>
</feature>
<feature type="chain" id="PRO_5045462085" evidence="3">
    <location>
        <begin position="21"/>
        <end position="394"/>
    </location>
</feature>
<organism evidence="5 6">
    <name type="scientific">Hallerella porci</name>
    <dbReference type="NCBI Taxonomy" id="1945871"/>
    <lineage>
        <taxon>Bacteria</taxon>
        <taxon>Pseudomonadati</taxon>
        <taxon>Fibrobacterota</taxon>
        <taxon>Fibrobacteria</taxon>
        <taxon>Fibrobacterales</taxon>
        <taxon>Fibrobacteraceae</taxon>
        <taxon>Hallerella</taxon>
    </lineage>
</organism>
<dbReference type="RefSeq" id="WP_109587487.1">
    <property type="nucleotide sequence ID" value="NZ_QGHD01000012.1"/>
</dbReference>
<protein>
    <submittedName>
        <fullName evidence="5">Protein involved in polysaccharide export with SLBB domain</fullName>
    </submittedName>
</protein>
<evidence type="ECO:0000313" key="5">
    <source>
        <dbReference type="EMBL" id="PWL00168.1"/>
    </source>
</evidence>
<evidence type="ECO:0000256" key="3">
    <source>
        <dbReference type="SAM" id="SignalP"/>
    </source>
</evidence>
<evidence type="ECO:0000256" key="2">
    <source>
        <dbReference type="SAM" id="Phobius"/>
    </source>
</evidence>
<feature type="domain" description="Polysaccharide export protein N-terminal" evidence="4">
    <location>
        <begin position="58"/>
        <end position="120"/>
    </location>
</feature>
<name>A0ABX5LR61_9BACT</name>
<dbReference type="Proteomes" id="UP000245523">
    <property type="component" value="Unassembled WGS sequence"/>
</dbReference>
<comment type="caution">
    <text evidence="5">The sequence shown here is derived from an EMBL/GenBank/DDBJ whole genome shotgun (WGS) entry which is preliminary data.</text>
</comment>
<reference evidence="5 6" key="1">
    <citation type="submission" date="2018-05" db="EMBL/GenBank/DDBJ databases">
        <title>Animal gut microbial communities from fecal samples from Wisconsin, USA.</title>
        <authorList>
            <person name="Neumann A."/>
        </authorList>
    </citation>
    <scope>NUCLEOTIDE SEQUENCE [LARGE SCALE GENOMIC DNA]</scope>
    <source>
        <strain evidence="5 6">UWS4</strain>
    </source>
</reference>
<evidence type="ECO:0000259" key="4">
    <source>
        <dbReference type="Pfam" id="PF02563"/>
    </source>
</evidence>
<dbReference type="PANTHER" id="PTHR33619:SF3">
    <property type="entry name" value="POLYSACCHARIDE EXPORT PROTEIN GFCE-RELATED"/>
    <property type="match status" value="1"/>
</dbReference>
<evidence type="ECO:0000256" key="1">
    <source>
        <dbReference type="ARBA" id="ARBA00022729"/>
    </source>
</evidence>
<dbReference type="Gene3D" id="3.10.560.10">
    <property type="entry name" value="Outer membrane lipoprotein wza domain like"/>
    <property type="match status" value="2"/>
</dbReference>
<dbReference type="InterPro" id="IPR003715">
    <property type="entry name" value="Poly_export_N"/>
</dbReference>
<sequence>MHFLKILMLSLFLCVPTILASEEMGGAYPAMTGLQTTNPAFQRNSVTMQPSYSEGVVDSNYLLGPGDYLDIMLENSYLSAKVYPDGSIIIEECGIVNVAGKTIAQAREEILKAVAKRYDPKYCFVQLAQMKKMIVNVMGAVPHVGQVFVEPQTRLTRLLKLVGDILPQGRDDDVRIIRGNDTIHVNCFKIYNEGDFASDIIMEPGDQIFVPFADMNNAITIILPNYRSAVSYVEGKTVSDYFERAGGNRIPNLGYQSVTIRKKDNSSESIPVSLADKVVPPLGAEIEYTMKPLLVYVGGAVAGVGRQQYDPSWHALDYISAAGVLTTTGSFDQVKVIRGDRETIYVNATRDPILPGDYIEIPKSTYERFKDFTLFVASLLTVVSSAFIIYVNYK</sequence>
<keyword evidence="2" id="KW-0812">Transmembrane</keyword>
<keyword evidence="1 3" id="KW-0732">Signal</keyword>
<keyword evidence="2" id="KW-0472">Membrane</keyword>
<feature type="transmembrane region" description="Helical" evidence="2">
    <location>
        <begin position="372"/>
        <end position="393"/>
    </location>
</feature>